<dbReference type="CDD" id="cd00130">
    <property type="entry name" value="PAS"/>
    <property type="match status" value="1"/>
</dbReference>
<evidence type="ECO:0000259" key="14">
    <source>
        <dbReference type="PROSITE" id="PS50112"/>
    </source>
</evidence>
<dbReference type="InterPro" id="IPR035965">
    <property type="entry name" value="PAS-like_dom_sf"/>
</dbReference>
<evidence type="ECO:0000313" key="16">
    <source>
        <dbReference type="Proteomes" id="UP000654108"/>
    </source>
</evidence>
<gene>
    <name evidence="15" type="ORF">IC608_07725</name>
</gene>
<dbReference type="SMART" id="SM00091">
    <property type="entry name" value="PAS"/>
    <property type="match status" value="1"/>
</dbReference>
<feature type="domain" description="Histidine kinase" evidence="13">
    <location>
        <begin position="350"/>
        <end position="569"/>
    </location>
</feature>
<dbReference type="InterPro" id="IPR005467">
    <property type="entry name" value="His_kinase_dom"/>
</dbReference>
<keyword evidence="11 12" id="KW-0472">Membrane</keyword>
<feature type="transmembrane region" description="Helical" evidence="12">
    <location>
        <begin position="164"/>
        <end position="184"/>
    </location>
</feature>
<dbReference type="GO" id="GO:0005886">
    <property type="term" value="C:plasma membrane"/>
    <property type="evidence" value="ECO:0007669"/>
    <property type="project" value="UniProtKB-SubCell"/>
</dbReference>
<feature type="transmembrane region" description="Helical" evidence="12">
    <location>
        <begin position="32"/>
        <end position="52"/>
    </location>
</feature>
<feature type="transmembrane region" description="Helical" evidence="12">
    <location>
        <begin position="135"/>
        <end position="158"/>
    </location>
</feature>
<dbReference type="Gene3D" id="3.30.450.20">
    <property type="entry name" value="PAS domain"/>
    <property type="match status" value="1"/>
</dbReference>
<dbReference type="InterPro" id="IPR003594">
    <property type="entry name" value="HATPase_dom"/>
</dbReference>
<dbReference type="SUPFAM" id="SSF55874">
    <property type="entry name" value="ATPase domain of HSP90 chaperone/DNA topoisomerase II/histidine kinase"/>
    <property type="match status" value="1"/>
</dbReference>
<feature type="transmembrane region" description="Helical" evidence="12">
    <location>
        <begin position="87"/>
        <end position="105"/>
    </location>
</feature>
<dbReference type="PRINTS" id="PR00344">
    <property type="entry name" value="BCTRLSENSOR"/>
</dbReference>
<evidence type="ECO:0000256" key="6">
    <source>
        <dbReference type="ARBA" id="ARBA00022679"/>
    </source>
</evidence>
<evidence type="ECO:0000259" key="13">
    <source>
        <dbReference type="PROSITE" id="PS50109"/>
    </source>
</evidence>
<keyword evidence="12" id="KW-0812">Transmembrane</keyword>
<dbReference type="Gene3D" id="1.10.287.130">
    <property type="match status" value="1"/>
</dbReference>
<dbReference type="FunFam" id="3.30.565.10:FF:000023">
    <property type="entry name" value="PAS domain-containing sensor histidine kinase"/>
    <property type="match status" value="1"/>
</dbReference>
<dbReference type="EMBL" id="JACYFU010000002">
    <property type="protein sequence ID" value="MBD8065360.1"/>
    <property type="molecule type" value="Genomic_DNA"/>
</dbReference>
<dbReference type="InterPro" id="IPR003661">
    <property type="entry name" value="HisK_dim/P_dom"/>
</dbReference>
<evidence type="ECO:0000313" key="15">
    <source>
        <dbReference type="EMBL" id="MBD8065360.1"/>
    </source>
</evidence>
<comment type="caution">
    <text evidence="15">The sequence shown here is derived from an EMBL/GenBank/DDBJ whole genome shotgun (WGS) entry which is preliminary data.</text>
</comment>
<dbReference type="CDD" id="cd16922">
    <property type="entry name" value="HATPase_EvgS-ArcB-TorS-like"/>
    <property type="match status" value="1"/>
</dbReference>
<dbReference type="GO" id="GO:0000155">
    <property type="term" value="F:phosphorelay sensor kinase activity"/>
    <property type="evidence" value="ECO:0007669"/>
    <property type="project" value="InterPro"/>
</dbReference>
<feature type="transmembrane region" description="Helical" evidence="12">
    <location>
        <begin position="58"/>
        <end position="80"/>
    </location>
</feature>
<evidence type="ECO:0000256" key="8">
    <source>
        <dbReference type="ARBA" id="ARBA00022777"/>
    </source>
</evidence>
<accession>A0A927FSC8</accession>
<keyword evidence="10" id="KW-0902">Two-component regulatory system</keyword>
<dbReference type="Pfam" id="PF00512">
    <property type="entry name" value="HisKA"/>
    <property type="match status" value="1"/>
</dbReference>
<keyword evidence="8" id="KW-0418">Kinase</keyword>
<keyword evidence="9" id="KW-0067">ATP-binding</keyword>
<sequence>MRFAMLFRAGTGEDAAKAGPGSRPEILRRKTIAHAAQILCFSALLAMPLAVYPLVAGAALPFLLSTLVLAGSMIALSLVNQGRHDEAALAGMSTLVALGLVLTLADPALADAGLATALMGPVLAALIGPQQMRRLSWLAIVPVALAGAIGTGFGWAPFALQGSAVMVCSVAGFVVAVGVVGYCAHRINAGYEVHDKTQINAYRHLIEHVQDAVLRFSCDGQVLLASHSSEKLFGCPRYQVTAAGIGERLHVLDRPAYLTAFADANQGGRNRTIEVRMRQDDPRAASNVPAFIWVEIGFSPIREAGPTGGRYEVIALLRDVTARKDAEAAMAEARAAAEEASQAKSRFLATIGHELRTPLNAVVGFSEMMSSGIGGELSSTHKEYAGLIHQSGKHLLEVVRMLLDMSKIEVGRFEIQAEPVDVGAMVPACFSMVETLAQARSVRLRTDIEAGLPLLTADERVCRQILINLLSNAIKFSYEGGAVTVSVKRQGQAINFSVRDDGIGMAPTALKRIGEPFFQVQDGLTREYEGTGLGLSIVKGLVELHGGTLRAMSEIGAGTTMTILLPINGPETKQSDTADILTLHRDSAPTATTSWPDEKRKAQ</sequence>
<reference evidence="15" key="1">
    <citation type="submission" date="2020-09" db="EMBL/GenBank/DDBJ databases">
        <title>Genome seq and assembly of Devosia sp.</title>
        <authorList>
            <person name="Chhetri G."/>
        </authorList>
    </citation>
    <scope>NUCLEOTIDE SEQUENCE</scope>
    <source>
        <strain evidence="15">PTR5</strain>
    </source>
</reference>
<dbReference type="EC" id="2.7.13.3" evidence="3"/>
<keyword evidence="4" id="KW-1003">Cell membrane</keyword>
<dbReference type="SUPFAM" id="SSF47384">
    <property type="entry name" value="Homodimeric domain of signal transducing histidine kinase"/>
    <property type="match status" value="1"/>
</dbReference>
<dbReference type="PROSITE" id="PS50109">
    <property type="entry name" value="HIS_KIN"/>
    <property type="match status" value="1"/>
</dbReference>
<dbReference type="SUPFAM" id="SSF55785">
    <property type="entry name" value="PYP-like sensor domain (PAS domain)"/>
    <property type="match status" value="1"/>
</dbReference>
<dbReference type="Proteomes" id="UP000654108">
    <property type="component" value="Unassembled WGS sequence"/>
</dbReference>
<dbReference type="PANTHER" id="PTHR43711:SF31">
    <property type="entry name" value="HISTIDINE KINASE"/>
    <property type="match status" value="1"/>
</dbReference>
<evidence type="ECO:0000256" key="4">
    <source>
        <dbReference type="ARBA" id="ARBA00022475"/>
    </source>
</evidence>
<dbReference type="Pfam" id="PF02518">
    <property type="entry name" value="HATPase_c"/>
    <property type="match status" value="1"/>
</dbReference>
<dbReference type="NCBIfam" id="TIGR00229">
    <property type="entry name" value="sensory_box"/>
    <property type="match status" value="1"/>
</dbReference>
<dbReference type="RefSeq" id="WP_191774206.1">
    <property type="nucleotide sequence ID" value="NZ_JACYFU010000002.1"/>
</dbReference>
<evidence type="ECO:0000256" key="9">
    <source>
        <dbReference type="ARBA" id="ARBA00022840"/>
    </source>
</evidence>
<evidence type="ECO:0000256" key="1">
    <source>
        <dbReference type="ARBA" id="ARBA00000085"/>
    </source>
</evidence>
<feature type="transmembrane region" description="Helical" evidence="12">
    <location>
        <begin position="111"/>
        <end position="128"/>
    </location>
</feature>
<comment type="subcellular location">
    <subcellularLocation>
        <location evidence="2">Cell membrane</location>
    </subcellularLocation>
</comment>
<organism evidence="15 16">
    <name type="scientific">Devosia oryzisoli</name>
    <dbReference type="NCBI Taxonomy" id="2774138"/>
    <lineage>
        <taxon>Bacteria</taxon>
        <taxon>Pseudomonadati</taxon>
        <taxon>Pseudomonadota</taxon>
        <taxon>Alphaproteobacteria</taxon>
        <taxon>Hyphomicrobiales</taxon>
        <taxon>Devosiaceae</taxon>
        <taxon>Devosia</taxon>
    </lineage>
</organism>
<keyword evidence="16" id="KW-1185">Reference proteome</keyword>
<dbReference type="InterPro" id="IPR036097">
    <property type="entry name" value="HisK_dim/P_sf"/>
</dbReference>
<evidence type="ECO:0000256" key="2">
    <source>
        <dbReference type="ARBA" id="ARBA00004236"/>
    </source>
</evidence>
<dbReference type="Gene3D" id="3.30.565.10">
    <property type="entry name" value="Histidine kinase-like ATPase, C-terminal domain"/>
    <property type="match status" value="1"/>
</dbReference>
<dbReference type="PROSITE" id="PS50112">
    <property type="entry name" value="PAS"/>
    <property type="match status" value="1"/>
</dbReference>
<feature type="domain" description="PAS" evidence="14">
    <location>
        <begin position="198"/>
        <end position="268"/>
    </location>
</feature>
<keyword evidence="12" id="KW-1133">Transmembrane helix</keyword>
<evidence type="ECO:0000256" key="12">
    <source>
        <dbReference type="SAM" id="Phobius"/>
    </source>
</evidence>
<dbReference type="SMART" id="SM00388">
    <property type="entry name" value="HisKA"/>
    <property type="match status" value="1"/>
</dbReference>
<comment type="catalytic activity">
    <reaction evidence="1">
        <text>ATP + protein L-histidine = ADP + protein N-phospho-L-histidine.</text>
        <dbReference type="EC" id="2.7.13.3"/>
    </reaction>
</comment>
<keyword evidence="5" id="KW-0597">Phosphoprotein</keyword>
<evidence type="ECO:0000256" key="5">
    <source>
        <dbReference type="ARBA" id="ARBA00022553"/>
    </source>
</evidence>
<dbReference type="InterPro" id="IPR036890">
    <property type="entry name" value="HATPase_C_sf"/>
</dbReference>
<protein>
    <recommendedName>
        <fullName evidence="3">histidine kinase</fullName>
        <ecNumber evidence="3">2.7.13.3</ecNumber>
    </recommendedName>
</protein>
<evidence type="ECO:0000256" key="7">
    <source>
        <dbReference type="ARBA" id="ARBA00022741"/>
    </source>
</evidence>
<dbReference type="GO" id="GO:0005524">
    <property type="term" value="F:ATP binding"/>
    <property type="evidence" value="ECO:0007669"/>
    <property type="project" value="UniProtKB-KW"/>
</dbReference>
<evidence type="ECO:0000256" key="10">
    <source>
        <dbReference type="ARBA" id="ARBA00023012"/>
    </source>
</evidence>
<keyword evidence="7" id="KW-0547">Nucleotide-binding</keyword>
<name>A0A927FSC8_9HYPH</name>
<dbReference type="InterPro" id="IPR050736">
    <property type="entry name" value="Sensor_HK_Regulatory"/>
</dbReference>
<dbReference type="AlphaFoldDB" id="A0A927FSC8"/>
<dbReference type="PANTHER" id="PTHR43711">
    <property type="entry name" value="TWO-COMPONENT HISTIDINE KINASE"/>
    <property type="match status" value="1"/>
</dbReference>
<dbReference type="InterPro" id="IPR004358">
    <property type="entry name" value="Sig_transdc_His_kin-like_C"/>
</dbReference>
<dbReference type="SMART" id="SM00387">
    <property type="entry name" value="HATPase_c"/>
    <property type="match status" value="1"/>
</dbReference>
<dbReference type="CDD" id="cd00082">
    <property type="entry name" value="HisKA"/>
    <property type="match status" value="1"/>
</dbReference>
<evidence type="ECO:0000256" key="11">
    <source>
        <dbReference type="ARBA" id="ARBA00023136"/>
    </source>
</evidence>
<keyword evidence="6" id="KW-0808">Transferase</keyword>
<proteinExistence type="predicted"/>
<evidence type="ECO:0000256" key="3">
    <source>
        <dbReference type="ARBA" id="ARBA00012438"/>
    </source>
</evidence>
<dbReference type="InterPro" id="IPR000014">
    <property type="entry name" value="PAS"/>
</dbReference>